<keyword evidence="2" id="KW-0732">Signal</keyword>
<feature type="region of interest" description="Disordered" evidence="1">
    <location>
        <begin position="288"/>
        <end position="313"/>
    </location>
</feature>
<keyword evidence="4" id="KW-1185">Reference proteome</keyword>
<reference evidence="3" key="1">
    <citation type="submission" date="2020-06" db="EMBL/GenBank/DDBJ databases">
        <authorList>
            <consortium name="Wellcome Sanger Institute Data Sharing"/>
        </authorList>
    </citation>
    <scope>NUCLEOTIDE SEQUENCE [LARGE SCALE GENOMIC DNA]</scope>
</reference>
<protein>
    <submittedName>
        <fullName evidence="3">Carbohydrate (keratan sulfate Gal-6) sulfotransferase 1</fullName>
    </submittedName>
</protein>
<organism evidence="3 4">
    <name type="scientific">Gouania willdenowi</name>
    <name type="common">Blunt-snouted clingfish</name>
    <name type="synonym">Lepadogaster willdenowi</name>
    <dbReference type="NCBI Taxonomy" id="441366"/>
    <lineage>
        <taxon>Eukaryota</taxon>
        <taxon>Metazoa</taxon>
        <taxon>Chordata</taxon>
        <taxon>Craniata</taxon>
        <taxon>Vertebrata</taxon>
        <taxon>Euteleostomi</taxon>
        <taxon>Actinopterygii</taxon>
        <taxon>Neopterygii</taxon>
        <taxon>Teleostei</taxon>
        <taxon>Neoteleostei</taxon>
        <taxon>Acanthomorphata</taxon>
        <taxon>Ovalentaria</taxon>
        <taxon>Blenniimorphae</taxon>
        <taxon>Blenniiformes</taxon>
        <taxon>Gobiesocoidei</taxon>
        <taxon>Gobiesocidae</taxon>
        <taxon>Gobiesocinae</taxon>
        <taxon>Gouania</taxon>
    </lineage>
</organism>
<dbReference type="GO" id="GO:0045130">
    <property type="term" value="F:keratan sulfotransferase activity"/>
    <property type="evidence" value="ECO:0007669"/>
    <property type="project" value="TreeGrafter"/>
</dbReference>
<dbReference type="GO" id="GO:0001517">
    <property type="term" value="F:N-acetylglucosamine 6-O-sulfotransferase activity"/>
    <property type="evidence" value="ECO:0007669"/>
    <property type="project" value="TreeGrafter"/>
</dbReference>
<dbReference type="InterPro" id="IPR051135">
    <property type="entry name" value="Gal/GlcNAc/GalNAc_ST"/>
</dbReference>
<dbReference type="PANTHER" id="PTHR10704">
    <property type="entry name" value="CARBOHYDRATE SULFOTRANSFERASE"/>
    <property type="match status" value="1"/>
</dbReference>
<dbReference type="GO" id="GO:0042339">
    <property type="term" value="P:keratan sulfate proteoglycan metabolic process"/>
    <property type="evidence" value="ECO:0007669"/>
    <property type="project" value="TreeGrafter"/>
</dbReference>
<dbReference type="InterPro" id="IPR027417">
    <property type="entry name" value="P-loop_NTPase"/>
</dbReference>
<dbReference type="Ensembl" id="ENSGWIT00000000887.1">
    <property type="protein sequence ID" value="ENSGWIP00000000815.1"/>
    <property type="gene ID" value="ENSGWIG00000000515.1"/>
</dbReference>
<dbReference type="PANTHER" id="PTHR10704:SF36">
    <property type="entry name" value="CARBOHYDRATE SULFOTRANSFERASE 1"/>
    <property type="match status" value="1"/>
</dbReference>
<dbReference type="GO" id="GO:0006790">
    <property type="term" value="P:sulfur compound metabolic process"/>
    <property type="evidence" value="ECO:0007669"/>
    <property type="project" value="TreeGrafter"/>
</dbReference>
<reference evidence="3" key="3">
    <citation type="submission" date="2025-09" db="UniProtKB">
        <authorList>
            <consortium name="Ensembl"/>
        </authorList>
    </citation>
    <scope>IDENTIFICATION</scope>
</reference>
<accession>A0A8C5DBD7</accession>
<reference evidence="3" key="2">
    <citation type="submission" date="2025-08" db="UniProtKB">
        <authorList>
            <consortium name="Ensembl"/>
        </authorList>
    </citation>
    <scope>IDENTIFICATION</scope>
</reference>
<dbReference type="SUPFAM" id="SSF52540">
    <property type="entry name" value="P-loop containing nucleoside triphosphate hydrolases"/>
    <property type="match status" value="1"/>
</dbReference>
<dbReference type="GO" id="GO:0006044">
    <property type="term" value="P:N-acetylglucosamine metabolic process"/>
    <property type="evidence" value="ECO:0007669"/>
    <property type="project" value="TreeGrafter"/>
</dbReference>
<evidence type="ECO:0000313" key="4">
    <source>
        <dbReference type="Proteomes" id="UP000694680"/>
    </source>
</evidence>
<sequence>MHCSWKAVILLALASIAIQYTAIRTLTSKPFQLCQLPSPQNCGLGGADTDAPFERAAGCEDYPLFSFNASRKTHILVLATTRSGSSFMGQLLNQHQDVFYLFEPLYHIQTTLIPRLFHSRNMADRRVMLGASRDLLRSLYGCDLYFLESYIKPPPSNHTTDKLFRAGASRALCQPPVCNAFDPADINVEEGDCMKKCAALNLTLAAEACREKRHVAIKIVRVPEIGDLRALVEDPSPERQSHPAGPRPPRNPVITDRDLQGHISPVANLERLLQLSVHGLQPPLLAQGKYPAEGGGVDSRQHAGSSEPSAKHKFGTVRDSAANAESWRLKLSYDMVEYMQSVCHKALRQLGYRAARSAAELKNMSLSLVQDRTFVLLHETFSCRHQLLCLSD</sequence>
<dbReference type="Proteomes" id="UP000694680">
    <property type="component" value="Chromosome 3"/>
</dbReference>
<evidence type="ECO:0000256" key="2">
    <source>
        <dbReference type="SAM" id="SignalP"/>
    </source>
</evidence>
<evidence type="ECO:0000256" key="1">
    <source>
        <dbReference type="SAM" id="MobiDB-lite"/>
    </source>
</evidence>
<feature type="region of interest" description="Disordered" evidence="1">
    <location>
        <begin position="234"/>
        <end position="257"/>
    </location>
</feature>
<name>A0A8C5DBD7_GOUWI</name>
<dbReference type="Gene3D" id="3.40.50.300">
    <property type="entry name" value="P-loop containing nucleotide triphosphate hydrolases"/>
    <property type="match status" value="1"/>
</dbReference>
<feature type="chain" id="PRO_5034698403" evidence="2">
    <location>
        <begin position="23"/>
        <end position="392"/>
    </location>
</feature>
<evidence type="ECO:0000313" key="3">
    <source>
        <dbReference type="Ensembl" id="ENSGWIP00000000815.1"/>
    </source>
</evidence>
<proteinExistence type="predicted"/>
<dbReference type="AlphaFoldDB" id="A0A8C5DBD7"/>
<feature type="signal peptide" evidence="2">
    <location>
        <begin position="1"/>
        <end position="22"/>
    </location>
</feature>